<protein>
    <submittedName>
        <fullName evidence="1">Uncharacterized protein</fullName>
    </submittedName>
</protein>
<sequence>MRVSFCAQEVFGFAAANAGKMACSHGGPQNLFAILQCRIALPRDEGCAIGTPTGGQAARRLTES</sequence>
<comment type="caution">
    <text evidence="1">The sequence shown here is derived from an EMBL/GenBank/DDBJ whole genome shotgun (WGS) entry which is preliminary data.</text>
</comment>
<dbReference type="EMBL" id="LBNQ01000041">
    <property type="protein sequence ID" value="KKW66870.1"/>
    <property type="molecule type" value="Genomic_DNA"/>
</dbReference>
<proteinExistence type="predicted"/>
<accession>A0A0U1PWJ7</accession>
<evidence type="ECO:0000313" key="2">
    <source>
        <dbReference type="Proteomes" id="UP000050580"/>
    </source>
</evidence>
<keyword evidence="2" id="KW-1185">Reference proteome</keyword>
<gene>
    <name evidence="1" type="ORF">AAV94_14195</name>
</gene>
<organism evidence="1 2">
    <name type="scientific">Lampropedia cohaerens</name>
    <dbReference type="NCBI Taxonomy" id="1610491"/>
    <lineage>
        <taxon>Bacteria</taxon>
        <taxon>Pseudomonadati</taxon>
        <taxon>Pseudomonadota</taxon>
        <taxon>Betaproteobacteria</taxon>
        <taxon>Burkholderiales</taxon>
        <taxon>Comamonadaceae</taxon>
        <taxon>Lampropedia</taxon>
    </lineage>
</organism>
<name>A0A0U1PWJ7_9BURK</name>
<reference evidence="1 2" key="1">
    <citation type="submission" date="2015-05" db="EMBL/GenBank/DDBJ databases">
        <title>Draft genome sequence of Lampropedia sp. CT6, isolated from the microbial mat of a hot water spring, located at Manikaran, India.</title>
        <authorList>
            <person name="Tripathi C."/>
            <person name="Rani P."/>
            <person name="Mahato N.K."/>
            <person name="Lal R."/>
        </authorList>
    </citation>
    <scope>NUCLEOTIDE SEQUENCE [LARGE SCALE GENOMIC DNA]</scope>
    <source>
        <strain evidence="1 2">CT6</strain>
    </source>
</reference>
<evidence type="ECO:0000313" key="1">
    <source>
        <dbReference type="EMBL" id="KKW66870.1"/>
    </source>
</evidence>
<dbReference type="STRING" id="1610491.AAV94_14195"/>
<dbReference type="Proteomes" id="UP000050580">
    <property type="component" value="Unassembled WGS sequence"/>
</dbReference>
<dbReference type="AlphaFoldDB" id="A0A0U1PWJ7"/>